<evidence type="ECO:0000256" key="3">
    <source>
        <dbReference type="ARBA" id="ARBA00022692"/>
    </source>
</evidence>
<feature type="transmembrane region" description="Helical" evidence="8">
    <location>
        <begin position="288"/>
        <end position="307"/>
    </location>
</feature>
<feature type="transmembrane region" description="Helical" evidence="8">
    <location>
        <begin position="329"/>
        <end position="347"/>
    </location>
</feature>
<gene>
    <name evidence="10" type="ORF">SAY87_000380</name>
</gene>
<evidence type="ECO:0000256" key="5">
    <source>
        <dbReference type="ARBA" id="ARBA00023136"/>
    </source>
</evidence>
<dbReference type="Proteomes" id="UP001345219">
    <property type="component" value="Chromosome 1"/>
</dbReference>
<name>A0AAN7GRJ7_9MYRT</name>
<dbReference type="NCBIfam" id="TIGR03592">
    <property type="entry name" value="yidC_oxa1_cterm"/>
    <property type="match status" value="1"/>
</dbReference>
<evidence type="ECO:0000259" key="9">
    <source>
        <dbReference type="Pfam" id="PF02096"/>
    </source>
</evidence>
<dbReference type="GO" id="GO:0005743">
    <property type="term" value="C:mitochondrial inner membrane"/>
    <property type="evidence" value="ECO:0007669"/>
    <property type="project" value="TreeGrafter"/>
</dbReference>
<dbReference type="GO" id="GO:0032977">
    <property type="term" value="F:membrane insertase activity"/>
    <property type="evidence" value="ECO:0007669"/>
    <property type="project" value="InterPro"/>
</dbReference>
<reference evidence="10 11" key="1">
    <citation type="journal article" date="2023" name="Hortic Res">
        <title>Pangenome of water caltrop reveals structural variations and asymmetric subgenome divergence after allopolyploidization.</title>
        <authorList>
            <person name="Zhang X."/>
            <person name="Chen Y."/>
            <person name="Wang L."/>
            <person name="Yuan Y."/>
            <person name="Fang M."/>
            <person name="Shi L."/>
            <person name="Lu R."/>
            <person name="Comes H.P."/>
            <person name="Ma Y."/>
            <person name="Chen Y."/>
            <person name="Huang G."/>
            <person name="Zhou Y."/>
            <person name="Zheng Z."/>
            <person name="Qiu Y."/>
        </authorList>
    </citation>
    <scope>NUCLEOTIDE SEQUENCE [LARGE SCALE GENOMIC DNA]</scope>
    <source>
        <tissue evidence="10">Roots</tissue>
    </source>
</reference>
<comment type="similarity">
    <text evidence="6">Belongs to the OXA1/ALB3/YidC family.</text>
</comment>
<keyword evidence="11" id="KW-1185">Reference proteome</keyword>
<evidence type="ECO:0000256" key="8">
    <source>
        <dbReference type="SAM" id="Phobius"/>
    </source>
</evidence>
<evidence type="ECO:0000256" key="4">
    <source>
        <dbReference type="ARBA" id="ARBA00022989"/>
    </source>
</evidence>
<keyword evidence="5 8" id="KW-0472">Membrane</keyword>
<dbReference type="EMBL" id="JAXIOK010000023">
    <property type="protein sequence ID" value="KAK4742379.1"/>
    <property type="molecule type" value="Genomic_DNA"/>
</dbReference>
<evidence type="ECO:0000313" key="11">
    <source>
        <dbReference type="Proteomes" id="UP001345219"/>
    </source>
</evidence>
<evidence type="ECO:0000256" key="1">
    <source>
        <dbReference type="ARBA" id="ARBA00004141"/>
    </source>
</evidence>
<dbReference type="Pfam" id="PF02096">
    <property type="entry name" value="60KD_IMP"/>
    <property type="match status" value="1"/>
</dbReference>
<dbReference type="PANTHER" id="PTHR12428:SF34">
    <property type="entry name" value="MITOCHONDRIAL INNER MEMBRANE PROTEIN OXA1-LIKE"/>
    <property type="match status" value="1"/>
</dbReference>
<comment type="caution">
    <text evidence="10">The sequence shown here is derived from an EMBL/GenBank/DDBJ whole genome shotgun (WGS) entry which is preliminary data.</text>
</comment>
<feature type="region of interest" description="Disordered" evidence="7">
    <location>
        <begin position="1"/>
        <end position="34"/>
    </location>
</feature>
<protein>
    <recommendedName>
        <fullName evidence="9">Membrane insertase YidC/Oxa/ALB C-terminal domain-containing protein</fullName>
    </recommendedName>
</protein>
<evidence type="ECO:0000256" key="2">
    <source>
        <dbReference type="ARBA" id="ARBA00010583"/>
    </source>
</evidence>
<comment type="similarity">
    <text evidence="2">Belongs to the OXA1/ALB3/YidC (TC 2.A.9.2) family.</text>
</comment>
<dbReference type="PANTHER" id="PTHR12428">
    <property type="entry name" value="OXA1"/>
    <property type="match status" value="1"/>
</dbReference>
<sequence length="483" mass="53115">MLGQASLRGSAPEVSQANPRVPASPPSPSSPATSAMRSDILRLFICEVQGLLSMVYRRGLSTRASLIARRCHPSFSYLLHHNEDRRDRSFEEKRFEKPGLLLHQRPFLSALNRSAGFGAAFRGRACSSFSPTTNNGPFLCRYMSTTVGNEAKNIELISDVADVLTDTAMQTVASQAPVVNEVAIAAADSAFPVMCLQYVIDYVHHISGFNWCASIALTTLMIRGLTLPLLINQLKSSSKLAQIRPRLEEIKEEIQGKGMDPMAVAEGQKKMKQLFNEHGVSPFTPLKGIFISAPVFISFFLAISNMAEKVPSFKNGGAYWFTDLTTPDSFYVFPVLAALTFLITCNMQEGMEANPHSGTIKNFSRILAVLTVPFTMGFPKAIFFYWVTSNLFSLGYGLVLKKPGVKKFLGLPEIPMNPPTTAPQSPFSMFSTLKQATSTAQEPSGLANPSTHTDRKISSSAVLSQRLRSLEKEVKGRKKNKKR</sequence>
<feature type="domain" description="Membrane insertase YidC/Oxa/ALB C-terminal" evidence="9">
    <location>
        <begin position="211"/>
        <end position="401"/>
    </location>
</feature>
<dbReference type="GO" id="GO:0032979">
    <property type="term" value="P:protein insertion into mitochondrial inner membrane from matrix"/>
    <property type="evidence" value="ECO:0007669"/>
    <property type="project" value="TreeGrafter"/>
</dbReference>
<feature type="compositionally biased region" description="Polar residues" evidence="7">
    <location>
        <begin position="437"/>
        <end position="451"/>
    </location>
</feature>
<dbReference type="CDD" id="cd20069">
    <property type="entry name" value="5TM_Oxa1-like"/>
    <property type="match status" value="1"/>
</dbReference>
<feature type="compositionally biased region" description="Polar residues" evidence="7">
    <location>
        <begin position="458"/>
        <end position="467"/>
    </location>
</feature>
<dbReference type="AlphaFoldDB" id="A0AAN7GRJ7"/>
<keyword evidence="4 8" id="KW-1133">Transmembrane helix</keyword>
<dbReference type="InterPro" id="IPR001708">
    <property type="entry name" value="YidC/ALB3/OXA1/COX18"/>
</dbReference>
<comment type="subcellular location">
    <subcellularLocation>
        <location evidence="1 6">Membrane</location>
        <topology evidence="1 6">Multi-pass membrane protein</topology>
    </subcellularLocation>
</comment>
<dbReference type="InterPro" id="IPR028055">
    <property type="entry name" value="YidC/Oxa/ALB_C"/>
</dbReference>
<evidence type="ECO:0000256" key="7">
    <source>
        <dbReference type="SAM" id="MobiDB-lite"/>
    </source>
</evidence>
<evidence type="ECO:0000256" key="6">
    <source>
        <dbReference type="RuleBase" id="RU003945"/>
    </source>
</evidence>
<organism evidence="10 11">
    <name type="scientific">Trapa incisa</name>
    <dbReference type="NCBI Taxonomy" id="236973"/>
    <lineage>
        <taxon>Eukaryota</taxon>
        <taxon>Viridiplantae</taxon>
        <taxon>Streptophyta</taxon>
        <taxon>Embryophyta</taxon>
        <taxon>Tracheophyta</taxon>
        <taxon>Spermatophyta</taxon>
        <taxon>Magnoliopsida</taxon>
        <taxon>eudicotyledons</taxon>
        <taxon>Gunneridae</taxon>
        <taxon>Pentapetalae</taxon>
        <taxon>rosids</taxon>
        <taxon>malvids</taxon>
        <taxon>Myrtales</taxon>
        <taxon>Lythraceae</taxon>
        <taxon>Trapa</taxon>
    </lineage>
</organism>
<evidence type="ECO:0000313" key="10">
    <source>
        <dbReference type="EMBL" id="KAK4742379.1"/>
    </source>
</evidence>
<proteinExistence type="inferred from homology"/>
<keyword evidence="3 6" id="KW-0812">Transmembrane</keyword>
<feature type="region of interest" description="Disordered" evidence="7">
    <location>
        <begin position="437"/>
        <end position="483"/>
    </location>
</feature>
<accession>A0AAN7GRJ7</accession>